<name>A0A0X8T8T2_RHYDO</name>
<evidence type="ECO:0000256" key="2">
    <source>
        <dbReference type="ARBA" id="ARBA00008098"/>
    </source>
</evidence>
<gene>
    <name evidence="7" type="primary">obp2</name>
</gene>
<dbReference type="GO" id="GO:0005576">
    <property type="term" value="C:extracellular region"/>
    <property type="evidence" value="ECO:0007669"/>
    <property type="project" value="UniProtKB-SubCell"/>
</dbReference>
<dbReference type="AlphaFoldDB" id="A0A0X8T8T2"/>
<reference evidence="7" key="1">
    <citation type="submission" date="2014-01" db="EMBL/GenBank/DDBJ databases">
        <title>Identification of Chemosensory Gene Families in Rhyzopertha dominica (Coleoptera: Bostrichidae).</title>
        <authorList>
            <person name="Wang M."/>
            <person name="Diakite M.M."/>
        </authorList>
    </citation>
    <scope>NUCLEOTIDE SEQUENCE</scope>
</reference>
<dbReference type="InterPro" id="IPR036728">
    <property type="entry name" value="PBP_GOBP_sf"/>
</dbReference>
<evidence type="ECO:0000313" key="7">
    <source>
        <dbReference type="EMBL" id="AIX97143.1"/>
    </source>
</evidence>
<dbReference type="CDD" id="cd23992">
    <property type="entry name" value="PBP_GOBP"/>
    <property type="match status" value="1"/>
</dbReference>
<comment type="subcellular location">
    <subcellularLocation>
        <location evidence="1">Secreted</location>
    </subcellularLocation>
</comment>
<dbReference type="SUPFAM" id="SSF47565">
    <property type="entry name" value="Insect pheromone/odorant-binding proteins"/>
    <property type="match status" value="1"/>
</dbReference>
<proteinExistence type="evidence at transcript level"/>
<feature type="chain" id="PRO_5007070854" evidence="6">
    <location>
        <begin position="22"/>
        <end position="136"/>
    </location>
</feature>
<dbReference type="GO" id="GO:0007608">
    <property type="term" value="P:sensory perception of smell"/>
    <property type="evidence" value="ECO:0007669"/>
    <property type="project" value="UniProtKB-ARBA"/>
</dbReference>
<feature type="signal peptide" evidence="6">
    <location>
        <begin position="1"/>
        <end position="21"/>
    </location>
</feature>
<dbReference type="InterPro" id="IPR006170">
    <property type="entry name" value="PBP/GOBP"/>
</dbReference>
<organism evidence="7">
    <name type="scientific">Rhyzopertha dominica</name>
    <name type="common">Lesser grain borer</name>
    <name type="synonym">Synodendron dominica</name>
    <dbReference type="NCBI Taxonomy" id="92692"/>
    <lineage>
        <taxon>Eukaryota</taxon>
        <taxon>Metazoa</taxon>
        <taxon>Ecdysozoa</taxon>
        <taxon>Arthropoda</taxon>
        <taxon>Hexapoda</taxon>
        <taxon>Insecta</taxon>
        <taxon>Pterygota</taxon>
        <taxon>Neoptera</taxon>
        <taxon>Endopterygota</taxon>
        <taxon>Coleoptera</taxon>
        <taxon>Polyphaga</taxon>
        <taxon>Bostrichiformia</taxon>
        <taxon>Bostrichidae</taxon>
        <taxon>Dinoderinae</taxon>
        <taxon>Rhyzopertha</taxon>
    </lineage>
</organism>
<keyword evidence="3" id="KW-0964">Secreted</keyword>
<dbReference type="PANTHER" id="PTHR21364">
    <property type="entry name" value="GENERAL ODORANT-BINDING PROTEIN 19A"/>
    <property type="match status" value="1"/>
</dbReference>
<dbReference type="FunFam" id="1.10.238.20:FF:000001">
    <property type="entry name" value="General odorant-binding protein lush"/>
    <property type="match status" value="1"/>
</dbReference>
<dbReference type="Gene3D" id="1.10.238.20">
    <property type="entry name" value="Pheromone/general odorant binding protein domain"/>
    <property type="match status" value="1"/>
</dbReference>
<evidence type="ECO:0000256" key="4">
    <source>
        <dbReference type="ARBA" id="ARBA00023180"/>
    </source>
</evidence>
<dbReference type="PANTHER" id="PTHR21364:SF2">
    <property type="entry name" value="GENERAL ODORANT-BINDING PROTEIN 19A"/>
    <property type="match status" value="1"/>
</dbReference>
<keyword evidence="6" id="KW-0732">Signal</keyword>
<dbReference type="GO" id="GO:0005549">
    <property type="term" value="F:odorant binding"/>
    <property type="evidence" value="ECO:0007669"/>
    <property type="project" value="InterPro"/>
</dbReference>
<protein>
    <submittedName>
        <fullName evidence="7">Pheromone-binding protein 2</fullName>
    </submittedName>
</protein>
<comment type="function">
    <text evidence="5">May be a carrier protein for lipids.</text>
</comment>
<dbReference type="SMART" id="SM00708">
    <property type="entry name" value="PhBP"/>
    <property type="match status" value="1"/>
</dbReference>
<evidence type="ECO:0000256" key="5">
    <source>
        <dbReference type="ARBA" id="ARBA00056866"/>
    </source>
</evidence>
<evidence type="ECO:0000256" key="6">
    <source>
        <dbReference type="SAM" id="SignalP"/>
    </source>
</evidence>
<evidence type="ECO:0000256" key="1">
    <source>
        <dbReference type="ARBA" id="ARBA00004613"/>
    </source>
</evidence>
<accession>A0A0X8T8T2</accession>
<evidence type="ECO:0000256" key="3">
    <source>
        <dbReference type="ARBA" id="ARBA00022525"/>
    </source>
</evidence>
<dbReference type="EMBL" id="KJ186831">
    <property type="protein sequence ID" value="AIX97143.1"/>
    <property type="molecule type" value="mRNA"/>
</dbReference>
<keyword evidence="4" id="KW-0325">Glycoprotein</keyword>
<dbReference type="Pfam" id="PF01395">
    <property type="entry name" value="PBP_GOBP"/>
    <property type="match status" value="1"/>
</dbReference>
<comment type="similarity">
    <text evidence="2">Belongs to the PBP/GOBP family.</text>
</comment>
<sequence length="136" mass="15189">MFKVGLVCVLIFMVLPPKARTMSDEMEELIAMLHNTCQEKSGVADDILARGMAKEFPDDQNFKCYIKCFMAEMAVIDDDGIIDVDAAVALLPDDIRPKLEGPMRKCGSKTGVDACDNAFLTYKCIHDENPQDYFLV</sequence>